<keyword evidence="7" id="KW-0653">Protein transport</keyword>
<evidence type="ECO:0000256" key="10">
    <source>
        <dbReference type="SAM" id="Phobius"/>
    </source>
</evidence>
<evidence type="ECO:0000259" key="11">
    <source>
        <dbReference type="Pfam" id="PF05134"/>
    </source>
</evidence>
<keyword evidence="3" id="KW-0813">Transport</keyword>
<dbReference type="GO" id="GO:0015628">
    <property type="term" value="P:protein secretion by the type II secretion system"/>
    <property type="evidence" value="ECO:0007669"/>
    <property type="project" value="InterPro"/>
</dbReference>
<keyword evidence="5" id="KW-0997">Cell inner membrane</keyword>
<evidence type="ECO:0000256" key="9">
    <source>
        <dbReference type="ARBA" id="ARBA00023136"/>
    </source>
</evidence>
<reference evidence="13 14" key="1">
    <citation type="submission" date="2020-09" db="EMBL/GenBank/DDBJ databases">
        <title>Sphingomonas sp., a new species isolated from pork steak.</title>
        <authorList>
            <person name="Heidler von Heilborn D."/>
        </authorList>
    </citation>
    <scope>NUCLEOTIDE SEQUENCE [LARGE SCALE GENOMIC DNA]</scope>
    <source>
        <strain evidence="14">S8-3T</strain>
    </source>
</reference>
<dbReference type="EMBL" id="CP061038">
    <property type="protein sequence ID" value="QNQ10939.1"/>
    <property type="molecule type" value="Genomic_DNA"/>
</dbReference>
<sequence length="364" mass="38233">MNDTLVLFLPAPSTPWRWLRIADDMVKARGEGFPEGVDPDGPPPVAIAPAESVTLHWAELPDRSAAQSVTAARMLAADASASPIADLHVAVGREDDHAERPIGVVSISQMHHWLAALAANGVDPAMLLPAPMLLPRPEEGYVRADLGGEGVVRGTTSGFADEARLTELVTGGAAPATLGRDELEAAIVAAVASPALDLRQGVFARRRKLALDWALIRRLGWLSVAILVVTLFIGIVSILKYSLAADALEQRADTLARQGLPRGETVNNADRQLDERLSRLRGGGLGFTRTAAAVSSAVRSVPGAELTALAFDANGDVRATISADREAAAADVRSRLVAQGFVVPAATFEAANGRVSGQLKVSPR</sequence>
<dbReference type="GO" id="GO:0005886">
    <property type="term" value="C:plasma membrane"/>
    <property type="evidence" value="ECO:0007669"/>
    <property type="project" value="UniProtKB-SubCell"/>
</dbReference>
<dbReference type="Proteomes" id="UP000516148">
    <property type="component" value="Chromosome"/>
</dbReference>
<dbReference type="InterPro" id="IPR007812">
    <property type="entry name" value="T2SS_protein-GspL"/>
</dbReference>
<dbReference type="RefSeq" id="WP_187763227.1">
    <property type="nucleotide sequence ID" value="NZ_CP061038.1"/>
</dbReference>
<organism evidence="13 14">
    <name type="scientific">Sphingomonas alpina</name>
    <dbReference type="NCBI Taxonomy" id="653931"/>
    <lineage>
        <taxon>Bacteria</taxon>
        <taxon>Pseudomonadati</taxon>
        <taxon>Pseudomonadota</taxon>
        <taxon>Alphaproteobacteria</taxon>
        <taxon>Sphingomonadales</taxon>
        <taxon>Sphingomonadaceae</taxon>
        <taxon>Sphingomonas</taxon>
    </lineage>
</organism>
<evidence type="ECO:0000256" key="7">
    <source>
        <dbReference type="ARBA" id="ARBA00022927"/>
    </source>
</evidence>
<dbReference type="NCBIfam" id="TIGR01709">
    <property type="entry name" value="typeII_sec_gspL"/>
    <property type="match status" value="1"/>
</dbReference>
<comment type="subcellular location">
    <subcellularLocation>
        <location evidence="1">Cell inner membrane</location>
        <topology evidence="1">Single-pass membrane protein</topology>
    </subcellularLocation>
</comment>
<evidence type="ECO:0000259" key="12">
    <source>
        <dbReference type="Pfam" id="PF12693"/>
    </source>
</evidence>
<dbReference type="Gene3D" id="3.30.420.380">
    <property type="match status" value="1"/>
</dbReference>
<dbReference type="Pfam" id="PF05134">
    <property type="entry name" value="T2SSL"/>
    <property type="match status" value="1"/>
</dbReference>
<dbReference type="AlphaFoldDB" id="A0A7H0LMN6"/>
<name>A0A7H0LMN6_9SPHN</name>
<gene>
    <name evidence="13" type="ORF">H3Z74_07130</name>
</gene>
<comment type="similarity">
    <text evidence="2">Belongs to the GSP L family.</text>
</comment>
<evidence type="ECO:0000256" key="5">
    <source>
        <dbReference type="ARBA" id="ARBA00022519"/>
    </source>
</evidence>
<feature type="domain" description="GspL cytoplasmic actin-ATPase-like" evidence="11">
    <location>
        <begin position="48"/>
        <end position="156"/>
    </location>
</feature>
<dbReference type="KEGG" id="spap:H3Z74_07130"/>
<dbReference type="InterPro" id="IPR024230">
    <property type="entry name" value="GspL_cyto_dom"/>
</dbReference>
<evidence type="ECO:0000256" key="1">
    <source>
        <dbReference type="ARBA" id="ARBA00004377"/>
    </source>
</evidence>
<dbReference type="InterPro" id="IPR043129">
    <property type="entry name" value="ATPase_NBD"/>
</dbReference>
<accession>A0A7H0LMN6</accession>
<proteinExistence type="inferred from homology"/>
<dbReference type="GO" id="GO:0015627">
    <property type="term" value="C:type II protein secretion system complex"/>
    <property type="evidence" value="ECO:0007669"/>
    <property type="project" value="InterPro"/>
</dbReference>
<evidence type="ECO:0000313" key="13">
    <source>
        <dbReference type="EMBL" id="QNQ10939.1"/>
    </source>
</evidence>
<evidence type="ECO:0000313" key="14">
    <source>
        <dbReference type="Proteomes" id="UP000516148"/>
    </source>
</evidence>
<dbReference type="GO" id="GO:0009276">
    <property type="term" value="C:Gram-negative-bacterium-type cell wall"/>
    <property type="evidence" value="ECO:0007669"/>
    <property type="project" value="InterPro"/>
</dbReference>
<protein>
    <submittedName>
        <fullName evidence="13">General secretion pathway protein GspL</fullName>
    </submittedName>
</protein>
<keyword evidence="8 10" id="KW-1133">Transmembrane helix</keyword>
<evidence type="ECO:0000256" key="6">
    <source>
        <dbReference type="ARBA" id="ARBA00022692"/>
    </source>
</evidence>
<feature type="transmembrane region" description="Helical" evidence="10">
    <location>
        <begin position="215"/>
        <end position="239"/>
    </location>
</feature>
<dbReference type="InterPro" id="IPR025691">
    <property type="entry name" value="GspL_pp_dom"/>
</dbReference>
<dbReference type="SUPFAM" id="SSF53067">
    <property type="entry name" value="Actin-like ATPase domain"/>
    <property type="match status" value="1"/>
</dbReference>
<keyword evidence="6 10" id="KW-0812">Transmembrane</keyword>
<keyword evidence="4" id="KW-1003">Cell membrane</keyword>
<dbReference type="Pfam" id="PF12693">
    <property type="entry name" value="GspL_C"/>
    <property type="match status" value="1"/>
</dbReference>
<keyword evidence="14" id="KW-1185">Reference proteome</keyword>
<keyword evidence="9 10" id="KW-0472">Membrane</keyword>
<dbReference type="PIRSF" id="PIRSF015761">
    <property type="entry name" value="Protein_L"/>
    <property type="match status" value="1"/>
</dbReference>
<evidence type="ECO:0000256" key="3">
    <source>
        <dbReference type="ARBA" id="ARBA00022448"/>
    </source>
</evidence>
<dbReference type="CDD" id="cd24017">
    <property type="entry name" value="ASKHA_T2SSL_N"/>
    <property type="match status" value="1"/>
</dbReference>
<evidence type="ECO:0000256" key="4">
    <source>
        <dbReference type="ARBA" id="ARBA00022475"/>
    </source>
</evidence>
<evidence type="ECO:0000256" key="2">
    <source>
        <dbReference type="ARBA" id="ARBA00005318"/>
    </source>
</evidence>
<evidence type="ECO:0000256" key="8">
    <source>
        <dbReference type="ARBA" id="ARBA00022989"/>
    </source>
</evidence>
<feature type="domain" description="GspL periplasmic" evidence="12">
    <location>
        <begin position="213"/>
        <end position="362"/>
    </location>
</feature>